<dbReference type="InterPro" id="IPR029016">
    <property type="entry name" value="GAF-like_dom_sf"/>
</dbReference>
<evidence type="ECO:0000313" key="6">
    <source>
        <dbReference type="EMBL" id="NMJ44437.1"/>
    </source>
</evidence>
<dbReference type="Gene3D" id="1.10.10.10">
    <property type="entry name" value="Winged helix-like DNA-binding domain superfamily/Winged helix DNA-binding domain"/>
    <property type="match status" value="1"/>
</dbReference>
<evidence type="ECO:0000259" key="5">
    <source>
        <dbReference type="PROSITE" id="PS51078"/>
    </source>
</evidence>
<dbReference type="InterPro" id="IPR036388">
    <property type="entry name" value="WH-like_DNA-bd_sf"/>
</dbReference>
<keyword evidence="2" id="KW-0238">DNA-binding</keyword>
<dbReference type="SUPFAM" id="SSF46785">
    <property type="entry name" value="Winged helix' DNA-binding domain"/>
    <property type="match status" value="1"/>
</dbReference>
<dbReference type="Proteomes" id="UP000548582">
    <property type="component" value="Unassembled WGS sequence"/>
</dbReference>
<dbReference type="PROSITE" id="PS51078">
    <property type="entry name" value="ICLR_ED"/>
    <property type="match status" value="1"/>
</dbReference>
<accession>A0A848EM47</accession>
<dbReference type="InterPro" id="IPR005471">
    <property type="entry name" value="Tscrpt_reg_IclR_N"/>
</dbReference>
<proteinExistence type="predicted"/>
<evidence type="ECO:0000256" key="1">
    <source>
        <dbReference type="ARBA" id="ARBA00023015"/>
    </source>
</evidence>
<dbReference type="InterPro" id="IPR050707">
    <property type="entry name" value="HTH_MetabolicPath_Reg"/>
</dbReference>
<dbReference type="AlphaFoldDB" id="A0A848EM47"/>
<dbReference type="RefSeq" id="WP_170056617.1">
    <property type="nucleotide sequence ID" value="NZ_JABBKX010000017.1"/>
</dbReference>
<dbReference type="EMBL" id="JABBKX010000017">
    <property type="protein sequence ID" value="NMJ44437.1"/>
    <property type="molecule type" value="Genomic_DNA"/>
</dbReference>
<dbReference type="PANTHER" id="PTHR30136">
    <property type="entry name" value="HELIX-TURN-HELIX TRANSCRIPTIONAL REGULATOR, ICLR FAMILY"/>
    <property type="match status" value="1"/>
</dbReference>
<evidence type="ECO:0000313" key="7">
    <source>
        <dbReference type="Proteomes" id="UP000548582"/>
    </source>
</evidence>
<evidence type="ECO:0000256" key="3">
    <source>
        <dbReference type="ARBA" id="ARBA00023163"/>
    </source>
</evidence>
<dbReference type="Pfam" id="PF09339">
    <property type="entry name" value="HTH_IclR"/>
    <property type="match status" value="1"/>
</dbReference>
<organism evidence="6 7">
    <name type="scientific">Neoroseomonas marina</name>
    <dbReference type="NCBI Taxonomy" id="1232220"/>
    <lineage>
        <taxon>Bacteria</taxon>
        <taxon>Pseudomonadati</taxon>
        <taxon>Pseudomonadota</taxon>
        <taxon>Alphaproteobacteria</taxon>
        <taxon>Acetobacterales</taxon>
        <taxon>Acetobacteraceae</taxon>
        <taxon>Neoroseomonas</taxon>
    </lineage>
</organism>
<dbReference type="GO" id="GO:0003700">
    <property type="term" value="F:DNA-binding transcription factor activity"/>
    <property type="evidence" value="ECO:0007669"/>
    <property type="project" value="TreeGrafter"/>
</dbReference>
<dbReference type="SMART" id="SM00346">
    <property type="entry name" value="HTH_ICLR"/>
    <property type="match status" value="1"/>
</dbReference>
<sequence length="286" mass="30245">MSATAASRGGRPHARDTVQSIGRAVDLLRLIATRGARGARISDLVAWSGLAAPTAHRILKSLQAEGLVTHTASHEYRIGPLAYELGLAAAVRPDPADLCAPVLEDLAQRTGHPTHLLVPSGLEVVCVQRAVPASYQVRPSASEAMRRRGGEAAAPRWVGGVGVRRPIGVAAGGQAILSEMPDAEVEQILAANTDAYRRYFTGPNEVRVAVERTRQMGYAVTASGTPRFVHLGVAVHDSEGKAVAALKILRPASGTRTGATDRLLPSLHRAASDLQRLSPFLPWPSP</sequence>
<keyword evidence="3" id="KW-0804">Transcription</keyword>
<dbReference type="Pfam" id="PF01614">
    <property type="entry name" value="IclR_C"/>
    <property type="match status" value="1"/>
</dbReference>
<dbReference type="InterPro" id="IPR014757">
    <property type="entry name" value="Tscrpt_reg_IclR_C"/>
</dbReference>
<gene>
    <name evidence="6" type="ORF">GWK16_24545</name>
</gene>
<evidence type="ECO:0000256" key="2">
    <source>
        <dbReference type="ARBA" id="ARBA00023125"/>
    </source>
</evidence>
<keyword evidence="1" id="KW-0805">Transcription regulation</keyword>
<feature type="domain" description="HTH iclR-type" evidence="4">
    <location>
        <begin position="18"/>
        <end position="80"/>
    </location>
</feature>
<dbReference type="GO" id="GO:0045892">
    <property type="term" value="P:negative regulation of DNA-templated transcription"/>
    <property type="evidence" value="ECO:0007669"/>
    <property type="project" value="TreeGrafter"/>
</dbReference>
<dbReference type="GO" id="GO:0003677">
    <property type="term" value="F:DNA binding"/>
    <property type="evidence" value="ECO:0007669"/>
    <property type="project" value="UniProtKB-KW"/>
</dbReference>
<dbReference type="InterPro" id="IPR036390">
    <property type="entry name" value="WH_DNA-bd_sf"/>
</dbReference>
<comment type="caution">
    <text evidence="6">The sequence shown here is derived from an EMBL/GenBank/DDBJ whole genome shotgun (WGS) entry which is preliminary data.</text>
</comment>
<dbReference type="Gene3D" id="3.30.450.40">
    <property type="match status" value="1"/>
</dbReference>
<dbReference type="SUPFAM" id="SSF55781">
    <property type="entry name" value="GAF domain-like"/>
    <property type="match status" value="1"/>
</dbReference>
<dbReference type="PROSITE" id="PS51077">
    <property type="entry name" value="HTH_ICLR"/>
    <property type="match status" value="1"/>
</dbReference>
<dbReference type="PANTHER" id="PTHR30136:SF39">
    <property type="entry name" value="TRANSCRIPTIONAL REGULATORY PROTEIN"/>
    <property type="match status" value="1"/>
</dbReference>
<evidence type="ECO:0000259" key="4">
    <source>
        <dbReference type="PROSITE" id="PS51077"/>
    </source>
</evidence>
<keyword evidence="7" id="KW-1185">Reference proteome</keyword>
<reference evidence="6 7" key="1">
    <citation type="submission" date="2020-03" db="EMBL/GenBank/DDBJ databases">
        <authorList>
            <person name="Sun Q."/>
        </authorList>
    </citation>
    <scope>NUCLEOTIDE SEQUENCE [LARGE SCALE GENOMIC DNA]</scope>
    <source>
        <strain evidence="6 7">JC162</strain>
    </source>
</reference>
<name>A0A848EM47_9PROT</name>
<feature type="domain" description="IclR-ED" evidence="5">
    <location>
        <begin position="81"/>
        <end position="280"/>
    </location>
</feature>
<protein>
    <submittedName>
        <fullName evidence="6">IclR family transcriptional regulator</fullName>
    </submittedName>
</protein>